<dbReference type="InterPro" id="IPR036156">
    <property type="entry name" value="Beta-gal/glucu_dom_sf"/>
</dbReference>
<comment type="subunit">
    <text evidence="5">Homodimer.</text>
</comment>
<dbReference type="Pfam" id="PF17786">
    <property type="entry name" value="Mannosidase_ig"/>
    <property type="match status" value="1"/>
</dbReference>
<evidence type="ECO:0000256" key="9">
    <source>
        <dbReference type="ARBA" id="ARBA00022801"/>
    </source>
</evidence>
<dbReference type="EC" id="3.2.1.25" evidence="6"/>
<evidence type="ECO:0000256" key="6">
    <source>
        <dbReference type="ARBA" id="ARBA00012754"/>
    </source>
</evidence>
<keyword evidence="7" id="KW-0964">Secreted</keyword>
<evidence type="ECO:0000256" key="7">
    <source>
        <dbReference type="ARBA" id="ARBA00022525"/>
    </source>
</evidence>
<dbReference type="FunFam" id="2.60.120.260:FF:000060">
    <property type="entry name" value="Probable beta-mannosidase"/>
    <property type="match status" value="1"/>
</dbReference>
<dbReference type="PANTHER" id="PTHR43730:SF1">
    <property type="entry name" value="BETA-MANNOSIDASE"/>
    <property type="match status" value="1"/>
</dbReference>
<dbReference type="InterPro" id="IPR006102">
    <property type="entry name" value="Ig-like_GH2"/>
</dbReference>
<feature type="domain" description="Beta-mannosidase-like galactose-binding" evidence="20">
    <location>
        <begin position="40"/>
        <end position="211"/>
    </location>
</feature>
<dbReference type="Gene3D" id="3.20.20.80">
    <property type="entry name" value="Glycosidases"/>
    <property type="match status" value="1"/>
</dbReference>
<reference evidence="22" key="2">
    <citation type="submission" date="2022-08" db="EMBL/GenBank/DDBJ databases">
        <title>Genome Sequencing of Bacteroides fragilis Group Isolates with Nanopore Technology.</title>
        <authorList>
            <person name="Tisza M.J."/>
            <person name="Smith D."/>
            <person name="Dekker J.P."/>
        </authorList>
    </citation>
    <scope>NUCLEOTIDE SEQUENCE</scope>
    <source>
        <strain evidence="22">BFG-527</strain>
    </source>
</reference>
<dbReference type="InterPro" id="IPR008979">
    <property type="entry name" value="Galactose-bd-like_sf"/>
</dbReference>
<dbReference type="EMBL" id="CZAE01000034">
    <property type="protein sequence ID" value="CUQ26644.1"/>
    <property type="molecule type" value="Genomic_DNA"/>
</dbReference>
<comment type="similarity">
    <text evidence="13">Belongs to the glycosyl hydrolase 2 family. Beta-mannosidase B subfamily.</text>
</comment>
<dbReference type="GO" id="GO:0006516">
    <property type="term" value="P:glycoprotein catabolic process"/>
    <property type="evidence" value="ECO:0007669"/>
    <property type="project" value="TreeGrafter"/>
</dbReference>
<evidence type="ECO:0000313" key="23">
    <source>
        <dbReference type="Proteomes" id="UP000095606"/>
    </source>
</evidence>
<dbReference type="Pfam" id="PF00703">
    <property type="entry name" value="Glyco_hydro_2"/>
    <property type="match status" value="1"/>
</dbReference>
<dbReference type="InterPro" id="IPR041625">
    <property type="entry name" value="Beta-mannosidase_Ig"/>
</dbReference>
<dbReference type="FunFam" id="2.60.40.10:FF:001511">
    <property type="entry name" value="Beta-mannosidase A"/>
    <property type="match status" value="1"/>
</dbReference>
<evidence type="ECO:0000256" key="1">
    <source>
        <dbReference type="ARBA" id="ARBA00000829"/>
    </source>
</evidence>
<evidence type="ECO:0000256" key="10">
    <source>
        <dbReference type="ARBA" id="ARBA00023180"/>
    </source>
</evidence>
<dbReference type="GO" id="GO:0005576">
    <property type="term" value="C:extracellular region"/>
    <property type="evidence" value="ECO:0007669"/>
    <property type="project" value="UniProtKB-SubCell"/>
</dbReference>
<evidence type="ECO:0000256" key="2">
    <source>
        <dbReference type="ARBA" id="ARBA00004371"/>
    </source>
</evidence>
<comment type="pathway">
    <text evidence="4">Glycan metabolism; N-glycan degradation.</text>
</comment>
<organism evidence="21 23">
    <name type="scientific">Bacteroides faecis</name>
    <dbReference type="NCBI Taxonomy" id="674529"/>
    <lineage>
        <taxon>Bacteria</taxon>
        <taxon>Pseudomonadati</taxon>
        <taxon>Bacteroidota</taxon>
        <taxon>Bacteroidia</taxon>
        <taxon>Bacteroidales</taxon>
        <taxon>Bacteroidaceae</taxon>
        <taxon>Bacteroides</taxon>
    </lineage>
</organism>
<dbReference type="GO" id="GO:0005975">
    <property type="term" value="P:carbohydrate metabolic process"/>
    <property type="evidence" value="ECO:0007669"/>
    <property type="project" value="InterPro"/>
</dbReference>
<reference evidence="21 23" key="1">
    <citation type="submission" date="2015-09" db="EMBL/GenBank/DDBJ databases">
        <authorList>
            <consortium name="Pathogen Informatics"/>
        </authorList>
    </citation>
    <scope>NUCLEOTIDE SEQUENCE [LARGE SCALE GENOMIC DNA]</scope>
    <source>
        <strain evidence="21 23">2789STDY5834846</strain>
    </source>
</reference>
<evidence type="ECO:0000256" key="14">
    <source>
        <dbReference type="ARBA" id="ARBA00041069"/>
    </source>
</evidence>
<evidence type="ECO:0000256" key="15">
    <source>
        <dbReference type="ARBA" id="ARBA00041614"/>
    </source>
</evidence>
<dbReference type="EMBL" id="CP103141">
    <property type="protein sequence ID" value="UVQ72827.1"/>
    <property type="molecule type" value="Genomic_DNA"/>
</dbReference>
<dbReference type="GO" id="GO:0004567">
    <property type="term" value="F:beta-mannosidase activity"/>
    <property type="evidence" value="ECO:0007669"/>
    <property type="project" value="UniProtKB-EC"/>
</dbReference>
<dbReference type="Gene3D" id="2.60.40.10">
    <property type="entry name" value="Immunoglobulins"/>
    <property type="match status" value="3"/>
</dbReference>
<accession>A0A3E5GH03</accession>
<dbReference type="InterPro" id="IPR041447">
    <property type="entry name" value="Mannosidase_ig"/>
</dbReference>
<evidence type="ECO:0000259" key="19">
    <source>
        <dbReference type="Pfam" id="PF17786"/>
    </source>
</evidence>
<name>A0A174UW32_9BACE</name>
<evidence type="ECO:0000259" key="18">
    <source>
        <dbReference type="Pfam" id="PF17753"/>
    </source>
</evidence>
<keyword evidence="10" id="KW-0325">Glycoprotein</keyword>
<accession>A0A174UW32</accession>
<feature type="domain" description="Glycoside hydrolase family 2 immunoglobulin-like beta-sandwich" evidence="17">
    <location>
        <begin position="222"/>
        <end position="331"/>
    </location>
</feature>
<evidence type="ECO:0000256" key="13">
    <source>
        <dbReference type="ARBA" id="ARBA00038429"/>
    </source>
</evidence>
<keyword evidence="24" id="KW-1185">Reference proteome</keyword>
<proteinExistence type="inferred from homology"/>
<evidence type="ECO:0000256" key="11">
    <source>
        <dbReference type="ARBA" id="ARBA00023228"/>
    </source>
</evidence>
<keyword evidence="9 21" id="KW-0378">Hydrolase</keyword>
<dbReference type="Proteomes" id="UP001060104">
    <property type="component" value="Chromosome"/>
</dbReference>
<evidence type="ECO:0000259" key="17">
    <source>
        <dbReference type="Pfam" id="PF00703"/>
    </source>
</evidence>
<dbReference type="RefSeq" id="WP_055271561.1">
    <property type="nucleotide sequence ID" value="NZ_CABMFH010000005.1"/>
</dbReference>
<evidence type="ECO:0000256" key="12">
    <source>
        <dbReference type="ARBA" id="ARBA00023295"/>
    </source>
</evidence>
<dbReference type="Pfam" id="PF17753">
    <property type="entry name" value="Ig_mannosidase"/>
    <property type="match status" value="1"/>
</dbReference>
<dbReference type="InterPro" id="IPR013783">
    <property type="entry name" value="Ig-like_fold"/>
</dbReference>
<dbReference type="SUPFAM" id="SSF49785">
    <property type="entry name" value="Galactose-binding domain-like"/>
    <property type="match status" value="1"/>
</dbReference>
<evidence type="ECO:0000313" key="22">
    <source>
        <dbReference type="EMBL" id="UVQ72827.1"/>
    </source>
</evidence>
<dbReference type="SUPFAM" id="SSF51445">
    <property type="entry name" value="(Trans)glycosidases"/>
    <property type="match status" value="1"/>
</dbReference>
<keyword evidence="11" id="KW-0458">Lysosome</keyword>
<keyword evidence="8 16" id="KW-0732">Signal</keyword>
<dbReference type="FunFam" id="3.20.20.80:FF:000050">
    <property type="entry name" value="Beta-mannosidase B"/>
    <property type="match status" value="1"/>
</dbReference>
<dbReference type="Proteomes" id="UP000095606">
    <property type="component" value="Unassembled WGS sequence"/>
</dbReference>
<feature type="chain" id="PRO_5041047949" description="Beta-mannosidase B" evidence="16">
    <location>
        <begin position="26"/>
        <end position="864"/>
    </location>
</feature>
<dbReference type="InterPro" id="IPR050887">
    <property type="entry name" value="Beta-mannosidase_GH2"/>
</dbReference>
<protein>
    <recommendedName>
        <fullName evidence="14">Beta-mannosidase B</fullName>
        <ecNumber evidence="6">3.2.1.25</ecNumber>
    </recommendedName>
    <alternativeName>
        <fullName evidence="15">Mannanase B</fullName>
    </alternativeName>
</protein>
<dbReference type="SUPFAM" id="SSF49303">
    <property type="entry name" value="beta-Galactosidase/glucuronidase domain"/>
    <property type="match status" value="3"/>
</dbReference>
<dbReference type="Gene3D" id="2.60.120.260">
    <property type="entry name" value="Galactose-binding domain-like"/>
    <property type="match status" value="1"/>
</dbReference>
<dbReference type="PANTHER" id="PTHR43730">
    <property type="entry name" value="BETA-MANNOSIDASE"/>
    <property type="match status" value="1"/>
</dbReference>
<evidence type="ECO:0000256" key="4">
    <source>
        <dbReference type="ARBA" id="ARBA00004740"/>
    </source>
</evidence>
<evidence type="ECO:0000256" key="3">
    <source>
        <dbReference type="ARBA" id="ARBA00004613"/>
    </source>
</evidence>
<evidence type="ECO:0000256" key="5">
    <source>
        <dbReference type="ARBA" id="ARBA00011738"/>
    </source>
</evidence>
<dbReference type="InterPro" id="IPR054593">
    <property type="entry name" value="Beta-mannosidase-like_N2"/>
</dbReference>
<evidence type="ECO:0000313" key="21">
    <source>
        <dbReference type="EMBL" id="CUQ26644.1"/>
    </source>
</evidence>
<keyword evidence="12 21" id="KW-0326">Glycosidase</keyword>
<dbReference type="GO" id="GO:0005764">
    <property type="term" value="C:lysosome"/>
    <property type="evidence" value="ECO:0007669"/>
    <property type="project" value="UniProtKB-SubCell"/>
</dbReference>
<feature type="domain" description="Mannosidase Ig/CBM-like" evidence="19">
    <location>
        <begin position="690"/>
        <end position="781"/>
    </location>
</feature>
<evidence type="ECO:0000256" key="8">
    <source>
        <dbReference type="ARBA" id="ARBA00022729"/>
    </source>
</evidence>
<evidence type="ECO:0000259" key="20">
    <source>
        <dbReference type="Pfam" id="PF22666"/>
    </source>
</evidence>
<dbReference type="InterPro" id="IPR017853">
    <property type="entry name" value="GH"/>
</dbReference>
<dbReference type="GeneID" id="69590756"/>
<comment type="subcellular location">
    <subcellularLocation>
        <location evidence="2">Lysosome</location>
    </subcellularLocation>
    <subcellularLocation>
        <location evidence="3">Secreted</location>
    </subcellularLocation>
</comment>
<dbReference type="Pfam" id="PF22666">
    <property type="entry name" value="Glyco_hydro_2_N2"/>
    <property type="match status" value="1"/>
</dbReference>
<dbReference type="AlphaFoldDB" id="A0A174UW32"/>
<comment type="catalytic activity">
    <reaction evidence="1">
        <text>Hydrolysis of terminal, non-reducing beta-D-mannose residues in beta-D-mannosides.</text>
        <dbReference type="EC" id="3.2.1.25"/>
    </reaction>
</comment>
<sequence>MILNLTEKIAPIACGLLCCCSMVYAQGNDTSEVMLLDTGWEFSQSGTEKWMSATVPGTVHQDLINHELLPNPFYGMNEEKIQWVENEDWEYRTSFIVSEEQLNRDGIQLIFEGLDTYADVYLNGSLLLKADNMFVGYTVPVKSVLRKGENHLYIYFHSPIRQTLPQYASNGFNYPADNDHHEKHLSVFTRKAPYSYGWDWGIRMVTSGVWRPVTLRFYDVATISDYHVRQVSLTDETARLSNELIVNQILSQEVPAEVRVRVSLDGTAVAEVKQQVKLQPGINHITLPSEVTNPVRWMPNGWGTPTLYDFSVQIACGERIVAEQSHRIGLRTIRVVNEKDKNGESFYFEVNGIPMFAKGANYIPQDALLPNVTAERYQTLFRDMKEANMNMVRVWGGGTYENNLFYDLADENGILVWQDFMFACTPYPSDPAFLKRVEAEAVYNIRRLRNHASLAMWCGNNEILEALKYWGFEKKFTPEVYQGLLHGYDKLFHELLPSMVKEFDADRFYVHSSPYLANWGRPESWGTGDSHNWGVWYGKKPFESLDTDLPRFMSEFGFQSFPEMKTIATFAAPEDYQIESKVMNAHQKSSIGNSLIRTYMERDYIIPESFEDFVYVGLVLQGQGMRHGLEAHRRNRPYCMGTLYWQLNDSWPVVSWSSIDYYGNWKALHYQAKRAFAPILINPIQQNDSLCVYLISDWLDAMEQMALEMKVVDFDGKTLGKKVQIHSLKVPANTSQCVYRINIDGWLTPEECQRCFLQLILKDKSGHPVAEAVHFFKKTKDLQLPPASVSYKMKQTDGKCELTLFSSTLAKDLFIEIPLQGARYSDNFFDLLPGERKKVIITSPQIKKGEEFSVNIKHIRETYK</sequence>
<evidence type="ECO:0000256" key="16">
    <source>
        <dbReference type="SAM" id="SignalP"/>
    </source>
</evidence>
<evidence type="ECO:0000313" key="24">
    <source>
        <dbReference type="Proteomes" id="UP001060104"/>
    </source>
</evidence>
<gene>
    <name evidence="21" type="primary">csxA_3</name>
    <name evidence="21" type="ORF">ERS852461_04768</name>
    <name evidence="22" type="ORF">NXY30_17335</name>
</gene>
<feature type="domain" description="Beta-mannosidase Ig-fold" evidence="18">
    <location>
        <begin position="784"/>
        <end position="853"/>
    </location>
</feature>
<feature type="signal peptide" evidence="16">
    <location>
        <begin position="1"/>
        <end position="25"/>
    </location>
</feature>